<proteinExistence type="predicted"/>
<sequence length="274" mass="29317">MTAIVGERVVMRSVGAWSRALCGGVTALAIASASGCQKAGASATPSESGIVIRYEAPASPDRDNAAFLRKWKVAEEAAEAVDALVDVDRPVSLVLGSCGGEGSAYDPEADRVEICYDEVSEARELFQRAEPRHADDDVAAVMLETLFHETAHALVDVLGLRTSGREEDFADQFAALMLLRKGVSGERQLLAAAEAWRLSAVTNEDVDSGTDEHSSDSQRAVNHLCYVYGSASGRHQNLVGADDLPADRAKGCAREWSTVRASWMTALGPHLREE</sequence>
<reference evidence="2" key="1">
    <citation type="journal article" date="2019" name="Int. J. Syst. Evol. Microbiol.">
        <title>The Global Catalogue of Microorganisms (GCM) 10K type strain sequencing project: providing services to taxonomists for standard genome sequencing and annotation.</title>
        <authorList>
            <consortium name="The Broad Institute Genomics Platform"/>
            <consortium name="The Broad Institute Genome Sequencing Center for Infectious Disease"/>
            <person name="Wu L."/>
            <person name="Ma J."/>
        </authorList>
    </citation>
    <scope>NUCLEOTIDE SEQUENCE [LARGE SCALE GENOMIC DNA]</scope>
    <source>
        <strain evidence="2">CGMCC 4.7139</strain>
    </source>
</reference>
<dbReference type="Pfam" id="PF14247">
    <property type="entry name" value="DUF4344"/>
    <property type="match status" value="1"/>
</dbReference>
<organism evidence="1 2">
    <name type="scientific">Streptomyces maoxianensis</name>
    <dbReference type="NCBI Taxonomy" id="1459942"/>
    <lineage>
        <taxon>Bacteria</taxon>
        <taxon>Bacillati</taxon>
        <taxon>Actinomycetota</taxon>
        <taxon>Actinomycetes</taxon>
        <taxon>Kitasatosporales</taxon>
        <taxon>Streptomycetaceae</taxon>
        <taxon>Streptomyces</taxon>
    </lineage>
</organism>
<dbReference type="EMBL" id="JBHSFE010000010">
    <property type="protein sequence ID" value="MFC4608743.1"/>
    <property type="molecule type" value="Genomic_DNA"/>
</dbReference>
<accession>A0ABV9G5C7</accession>
<evidence type="ECO:0000313" key="2">
    <source>
        <dbReference type="Proteomes" id="UP001595993"/>
    </source>
</evidence>
<protein>
    <submittedName>
        <fullName evidence="1">DUF4344 domain-containing metallopeptidase</fullName>
    </submittedName>
</protein>
<dbReference type="Proteomes" id="UP001595993">
    <property type="component" value="Unassembled WGS sequence"/>
</dbReference>
<dbReference type="RefSeq" id="WP_381194601.1">
    <property type="nucleotide sequence ID" value="NZ_JBHSFE010000010.1"/>
</dbReference>
<gene>
    <name evidence="1" type="ORF">ACFO9E_13065</name>
</gene>
<keyword evidence="2" id="KW-1185">Reference proteome</keyword>
<evidence type="ECO:0000313" key="1">
    <source>
        <dbReference type="EMBL" id="MFC4608743.1"/>
    </source>
</evidence>
<dbReference type="InterPro" id="IPR025644">
    <property type="entry name" value="DUF4344"/>
</dbReference>
<comment type="caution">
    <text evidence="1">The sequence shown here is derived from an EMBL/GenBank/DDBJ whole genome shotgun (WGS) entry which is preliminary data.</text>
</comment>
<name>A0ABV9G5C7_9ACTN</name>